<keyword evidence="1" id="KW-0472">Membrane</keyword>
<evidence type="ECO:0000313" key="4">
    <source>
        <dbReference type="Proteomes" id="UP000276133"/>
    </source>
</evidence>
<evidence type="ECO:0000256" key="2">
    <source>
        <dbReference type="SAM" id="SignalP"/>
    </source>
</evidence>
<evidence type="ECO:0000313" key="3">
    <source>
        <dbReference type="EMBL" id="RNA33308.1"/>
    </source>
</evidence>
<dbReference type="Proteomes" id="UP000276133">
    <property type="component" value="Unassembled WGS sequence"/>
</dbReference>
<reference evidence="3 4" key="1">
    <citation type="journal article" date="2018" name="Sci. Rep.">
        <title>Genomic signatures of local adaptation to the degree of environmental predictability in rotifers.</title>
        <authorList>
            <person name="Franch-Gras L."/>
            <person name="Hahn C."/>
            <person name="Garcia-Roger E.M."/>
            <person name="Carmona M.J."/>
            <person name="Serra M."/>
            <person name="Gomez A."/>
        </authorList>
    </citation>
    <scope>NUCLEOTIDE SEQUENCE [LARGE SCALE GENOMIC DNA]</scope>
    <source>
        <strain evidence="3">HYR1</strain>
    </source>
</reference>
<feature type="transmembrane region" description="Helical" evidence="1">
    <location>
        <begin position="116"/>
        <end position="137"/>
    </location>
</feature>
<dbReference type="EMBL" id="REGN01001656">
    <property type="protein sequence ID" value="RNA33308.1"/>
    <property type="molecule type" value="Genomic_DNA"/>
</dbReference>
<keyword evidence="1" id="KW-1133">Transmembrane helix</keyword>
<protein>
    <submittedName>
        <fullName evidence="3">Uncharacterized protein</fullName>
    </submittedName>
</protein>
<accession>A0A3M7SCP3</accession>
<organism evidence="3 4">
    <name type="scientific">Brachionus plicatilis</name>
    <name type="common">Marine rotifer</name>
    <name type="synonym">Brachionus muelleri</name>
    <dbReference type="NCBI Taxonomy" id="10195"/>
    <lineage>
        <taxon>Eukaryota</taxon>
        <taxon>Metazoa</taxon>
        <taxon>Spiralia</taxon>
        <taxon>Gnathifera</taxon>
        <taxon>Rotifera</taxon>
        <taxon>Eurotatoria</taxon>
        <taxon>Monogononta</taxon>
        <taxon>Pseudotrocha</taxon>
        <taxon>Ploima</taxon>
        <taxon>Brachionidae</taxon>
        <taxon>Brachionus</taxon>
    </lineage>
</organism>
<keyword evidence="4" id="KW-1185">Reference proteome</keyword>
<feature type="signal peptide" evidence="2">
    <location>
        <begin position="1"/>
        <end position="23"/>
    </location>
</feature>
<name>A0A3M7SCP3_BRAPC</name>
<feature type="transmembrane region" description="Helical" evidence="1">
    <location>
        <begin position="157"/>
        <end position="180"/>
    </location>
</feature>
<keyword evidence="2" id="KW-0732">Signal</keyword>
<gene>
    <name evidence="3" type="ORF">BpHYR1_034450</name>
</gene>
<comment type="caution">
    <text evidence="3">The sequence shown here is derived from an EMBL/GenBank/DDBJ whole genome shotgun (WGS) entry which is preliminary data.</text>
</comment>
<feature type="chain" id="PRO_5018294564" evidence="2">
    <location>
        <begin position="24"/>
        <end position="181"/>
    </location>
</feature>
<keyword evidence="1" id="KW-0812">Transmembrane</keyword>
<proteinExistence type="predicted"/>
<dbReference type="AlphaFoldDB" id="A0A3M7SCP3"/>
<evidence type="ECO:0000256" key="1">
    <source>
        <dbReference type="SAM" id="Phobius"/>
    </source>
</evidence>
<sequence length="181" mass="21287">MNLCKYSTMWVLVVVALLGFSEAQLDLNEQDVDEMEKVANFLILSNLRSLLDMHGDLVKREQSDVSVQPRSLTLTDLIIKNKKSSSLPPSFVQFLKNPQNRQKFELLQKLFEQELLNSYLIFITSKLVAFRCLNFFVAKNYFTVKILKESFRGEMELIVQIFFYLVLNKTIVYLRTYLYLY</sequence>